<dbReference type="KEGG" id="erx:ATZ35_10660"/>
<accession>A0A0U2IUH3</accession>
<keyword evidence="3" id="KW-1185">Reference proteome</keyword>
<feature type="transmembrane region" description="Helical" evidence="1">
    <location>
        <begin position="6"/>
        <end position="27"/>
    </location>
</feature>
<evidence type="ECO:0000256" key="1">
    <source>
        <dbReference type="SAM" id="Phobius"/>
    </source>
</evidence>
<gene>
    <name evidence="2" type="ORF">ATZ35_10660</name>
</gene>
<evidence type="ECO:0000313" key="3">
    <source>
        <dbReference type="Proteomes" id="UP000067523"/>
    </source>
</evidence>
<proteinExistence type="predicted"/>
<keyword evidence="1" id="KW-0812">Transmembrane</keyword>
<sequence>MSVLDWIFIIGIALSIVALLGSGYFLVQFFHKRRLLKKLPNKKFKNKKKNRKIARKKQQLMKQKKKSVRLFWVMAVITAILAGGMSYLSYYQSMNLTTEDSDSVVKGYYLLRDFEDQLIIARDKSDEEEKLQKNLRYLATSMASYGTKKASDVNSEEGQITLNRYYNSVKQLGMNASTQTKNFFGNQELVDSFLADIKKAQVYEKETFDYYKVNESAFKEEK</sequence>
<dbReference type="RefSeq" id="WP_208927238.1">
    <property type="nucleotide sequence ID" value="NZ_CP013655.1"/>
</dbReference>
<name>A0A0U2IUH3_9ENTE</name>
<dbReference type="AlphaFoldDB" id="A0A0U2IUH3"/>
<organism evidence="2 3">
    <name type="scientific">Enterococcus rotai</name>
    <dbReference type="NCBI Taxonomy" id="118060"/>
    <lineage>
        <taxon>Bacteria</taxon>
        <taxon>Bacillati</taxon>
        <taxon>Bacillota</taxon>
        <taxon>Bacilli</taxon>
        <taxon>Lactobacillales</taxon>
        <taxon>Enterococcaceae</taxon>
        <taxon>Enterococcus</taxon>
    </lineage>
</organism>
<dbReference type="EMBL" id="CP013655">
    <property type="protein sequence ID" value="ALS37598.1"/>
    <property type="molecule type" value="Genomic_DNA"/>
</dbReference>
<evidence type="ECO:0000313" key="2">
    <source>
        <dbReference type="EMBL" id="ALS37598.1"/>
    </source>
</evidence>
<reference evidence="3" key="1">
    <citation type="submission" date="2015-12" db="EMBL/GenBank/DDBJ databases">
        <authorList>
            <person name="Lauer A."/>
            <person name="Humrighouse B."/>
            <person name="Loparev V."/>
            <person name="Shewmaker P.L."/>
            <person name="Whitney A.M."/>
            <person name="McLaughlin R.W."/>
        </authorList>
    </citation>
    <scope>NUCLEOTIDE SEQUENCE [LARGE SCALE GENOMIC DNA]</scope>
    <source>
        <strain evidence="3">LMG 26678</strain>
    </source>
</reference>
<keyword evidence="1" id="KW-1133">Transmembrane helix</keyword>
<dbReference type="Proteomes" id="UP000067523">
    <property type="component" value="Chromosome"/>
</dbReference>
<protein>
    <submittedName>
        <fullName evidence="2">Uncharacterized protein</fullName>
    </submittedName>
</protein>
<feature type="transmembrane region" description="Helical" evidence="1">
    <location>
        <begin position="70"/>
        <end position="90"/>
    </location>
</feature>
<keyword evidence="1" id="KW-0472">Membrane</keyword>
<dbReference type="STRING" id="118060.ATZ35_10660"/>